<keyword evidence="1" id="KW-0378">Hydrolase</keyword>
<dbReference type="SMART" id="SM00195">
    <property type="entry name" value="DSPc"/>
    <property type="match status" value="1"/>
</dbReference>
<accession>A0A1V6S969</accession>
<organism evidence="6 7">
    <name type="scientific">Penicillium vulpinum</name>
    <dbReference type="NCBI Taxonomy" id="29845"/>
    <lineage>
        <taxon>Eukaryota</taxon>
        <taxon>Fungi</taxon>
        <taxon>Dikarya</taxon>
        <taxon>Ascomycota</taxon>
        <taxon>Pezizomycotina</taxon>
        <taxon>Eurotiomycetes</taxon>
        <taxon>Eurotiomycetidae</taxon>
        <taxon>Eurotiales</taxon>
        <taxon>Aspergillaceae</taxon>
        <taxon>Penicillium</taxon>
    </lineage>
</organism>
<sequence>MATVLVQQQALHHSTPPPSPIPSALTVNRRSSPIPNRHIPVCPTGPIPAPQPTSAPRSSSDQPSSLLSPPDEKMRIGRTTSPAVYAIDGAKLAAAIAHQASQPLPDPSLMFPWLHGLHQDNHLQLGFFSSRRRHARRTPKCWRGITVVKLGGDLTKSRIKGAVSAHEVLAPSCRFLMADPPEGFSVRNFQIQTAKLAAMSDIVIYAEDNNSHTGLVELANQFAKAQQAWRMKMDPMQERPTYNTFILADKFTNVAEKHPEIIAIDSSGQPTGRTMDFVQWERLEMTTMSRASEISSNLWLGPTPDYFHTTVALELAKEDGYDLLIETCDMANIPGPRFLAMLDKQIESGPQRLEFPSSGSLLLPSGNTREVEDIVNTIRWIYYLAHPDNSSEELETDGDVDGDVAITKSSGKPRKILIHCADGYTESSLLAVAYFMFAEGVPAHEAWLRLHCNKKRNFFAYPTDVAFLSHIQGRLLQESPATQSMDLSEISDPNWFHHMDGSFPSRILPYLYLGNLTHANNPELLWELGIKRVLSIGEAVNWTDADRANWGADNLMYIDNVQDNGIDPLCQEYDRCLEFIEKGNEQGMATLVHCRVGVSRSASICIAEVMASKGLSFPRAYCFVRARRLNVIIQPHLRFVYELLQWEEYQMKKRGEAVKRELEWGTVAPSGSEIRPHPSGLERWATGYCDITIPSASTNTNTIHNTSLLTVCRPEGQHLASPWLEHETYFLNACSCHLFHARHFTTRRYNDFARFPRTRTTS</sequence>
<dbReference type="SUPFAM" id="SSF52799">
    <property type="entry name" value="(Phosphotyrosine protein) phosphatases II"/>
    <property type="match status" value="2"/>
</dbReference>
<dbReference type="InterPro" id="IPR000387">
    <property type="entry name" value="Tyr_Pase_dom"/>
</dbReference>
<evidence type="ECO:0000256" key="1">
    <source>
        <dbReference type="ARBA" id="ARBA00022801"/>
    </source>
</evidence>
<evidence type="ECO:0000259" key="4">
    <source>
        <dbReference type="PROSITE" id="PS50054"/>
    </source>
</evidence>
<dbReference type="InterPro" id="IPR020422">
    <property type="entry name" value="TYR_PHOSPHATASE_DUAL_dom"/>
</dbReference>
<feature type="compositionally biased region" description="Polar residues" evidence="3">
    <location>
        <begin position="25"/>
        <end position="34"/>
    </location>
</feature>
<dbReference type="InterPro" id="IPR047949">
    <property type="entry name" value="PPS1_DSP"/>
</dbReference>
<keyword evidence="7" id="KW-1185">Reference proteome</keyword>
<feature type="compositionally biased region" description="Pro residues" evidence="3">
    <location>
        <begin position="43"/>
        <end position="53"/>
    </location>
</feature>
<dbReference type="GO" id="GO:0008138">
    <property type="term" value="F:protein tyrosine/serine/threonine phosphatase activity"/>
    <property type="evidence" value="ECO:0007669"/>
    <property type="project" value="InterPro"/>
</dbReference>
<gene>
    <name evidence="6" type="ORF">PENVUL_c004G07940</name>
</gene>
<dbReference type="Pfam" id="PF00782">
    <property type="entry name" value="DSPc"/>
    <property type="match status" value="1"/>
</dbReference>
<dbReference type="GO" id="GO:0005634">
    <property type="term" value="C:nucleus"/>
    <property type="evidence" value="ECO:0007669"/>
    <property type="project" value="GOC"/>
</dbReference>
<reference evidence="7" key="1">
    <citation type="journal article" date="2017" name="Nat. Microbiol.">
        <title>Global analysis of biosynthetic gene clusters reveals vast potential of secondary metabolite production in Penicillium species.</title>
        <authorList>
            <person name="Nielsen J.C."/>
            <person name="Grijseels S."/>
            <person name="Prigent S."/>
            <person name="Ji B."/>
            <person name="Dainat J."/>
            <person name="Nielsen K.F."/>
            <person name="Frisvad J.C."/>
            <person name="Workman M."/>
            <person name="Nielsen J."/>
        </authorList>
    </citation>
    <scope>NUCLEOTIDE SEQUENCE [LARGE SCALE GENOMIC DNA]</scope>
    <source>
        <strain evidence="7">IBT 29486</strain>
    </source>
</reference>
<comment type="caution">
    <text evidence="6">The sequence shown here is derived from an EMBL/GenBank/DDBJ whole genome shotgun (WGS) entry which is preliminary data.</text>
</comment>
<feature type="region of interest" description="Disordered" evidence="3">
    <location>
        <begin position="1"/>
        <end position="76"/>
    </location>
</feature>
<dbReference type="Proteomes" id="UP000191518">
    <property type="component" value="Unassembled WGS sequence"/>
</dbReference>
<feature type="domain" description="Tyrosine-protein phosphatase" evidence="4">
    <location>
        <begin position="503"/>
        <end position="652"/>
    </location>
</feature>
<dbReference type="PROSITE" id="PS00383">
    <property type="entry name" value="TYR_PHOSPHATASE_1"/>
    <property type="match status" value="1"/>
</dbReference>
<dbReference type="EMBL" id="MDYP01000004">
    <property type="protein sequence ID" value="OQE10153.1"/>
    <property type="molecule type" value="Genomic_DNA"/>
</dbReference>
<evidence type="ECO:0000256" key="3">
    <source>
        <dbReference type="SAM" id="MobiDB-lite"/>
    </source>
</evidence>
<dbReference type="Gene3D" id="3.90.190.10">
    <property type="entry name" value="Protein tyrosine phosphatase superfamily"/>
    <property type="match status" value="2"/>
</dbReference>
<evidence type="ECO:0000259" key="5">
    <source>
        <dbReference type="PROSITE" id="PS50056"/>
    </source>
</evidence>
<dbReference type="InterPro" id="IPR053239">
    <property type="entry name" value="Dual_spec_PTase"/>
</dbReference>
<evidence type="ECO:0000313" key="7">
    <source>
        <dbReference type="Proteomes" id="UP000191518"/>
    </source>
</evidence>
<dbReference type="PANTHER" id="PTHR47550:SF1">
    <property type="entry name" value="DUAL SPECIFICITY PROTEIN PHOSPHATASE PPS1"/>
    <property type="match status" value="1"/>
</dbReference>
<dbReference type="AlphaFoldDB" id="A0A1V6S969"/>
<dbReference type="InterPro" id="IPR000340">
    <property type="entry name" value="Dual-sp_phosphatase_cat-dom"/>
</dbReference>
<dbReference type="STRING" id="29845.A0A1V6S969"/>
<evidence type="ECO:0000313" key="6">
    <source>
        <dbReference type="EMBL" id="OQE10153.1"/>
    </source>
</evidence>
<dbReference type="PANTHER" id="PTHR47550">
    <property type="entry name" value="DUAL SPECIFICITY PROTEIN PHOSPHATASE PPS1"/>
    <property type="match status" value="1"/>
</dbReference>
<evidence type="ECO:0000256" key="2">
    <source>
        <dbReference type="ARBA" id="ARBA00022912"/>
    </source>
</evidence>
<protein>
    <submittedName>
        <fullName evidence="6">Uncharacterized protein</fullName>
    </submittedName>
</protein>
<feature type="compositionally biased region" description="Low complexity" evidence="3">
    <location>
        <begin position="54"/>
        <end position="69"/>
    </location>
</feature>
<dbReference type="PROSITE" id="PS50056">
    <property type="entry name" value="TYR_PHOSPHATASE_2"/>
    <property type="match status" value="1"/>
</dbReference>
<dbReference type="CDD" id="cd14516">
    <property type="entry name" value="DSP_fungal_PPS1"/>
    <property type="match status" value="1"/>
</dbReference>
<feature type="domain" description="Tyrosine specific protein phosphatases" evidence="5">
    <location>
        <begin position="571"/>
        <end position="639"/>
    </location>
</feature>
<feature type="compositionally biased region" description="Polar residues" evidence="3">
    <location>
        <begin position="1"/>
        <end position="12"/>
    </location>
</feature>
<proteinExistence type="predicted"/>
<dbReference type="PROSITE" id="PS50054">
    <property type="entry name" value="TYR_PHOSPHATASE_DUAL"/>
    <property type="match status" value="1"/>
</dbReference>
<dbReference type="InterPro" id="IPR016130">
    <property type="entry name" value="Tyr_Pase_AS"/>
</dbReference>
<dbReference type="InterPro" id="IPR029021">
    <property type="entry name" value="Prot-tyrosine_phosphatase-like"/>
</dbReference>
<dbReference type="FunFam" id="3.90.190.10:FF:000110">
    <property type="entry name" value="PPS1p Protein phosphatase"/>
    <property type="match status" value="1"/>
</dbReference>
<name>A0A1V6S969_9EURO</name>
<dbReference type="GO" id="GO:0033260">
    <property type="term" value="P:nuclear DNA replication"/>
    <property type="evidence" value="ECO:0007669"/>
    <property type="project" value="InterPro"/>
</dbReference>
<keyword evidence="2" id="KW-0904">Protein phosphatase</keyword>